<name>C3ZIX4_BRAFL</name>
<sequence length="331" mass="35543">MEKAGSEQMWGGTKRAADNRGNIRHGEGKAPSRCRAARNARQITGVTFVMERAGSEQMWGGTKRAADNRGNIRHGELGKAPSRCGAARNARQITGVTFVMEEAGSEQMWGGTKRAADNRGNIRHGESRLRADSARCGGHTGDSGSREITGRSRGSSDQHRRDYCGSRPYLGLAGGAERGQDRTCLCRVPWCLRSVPGALAGGLRAPYPHPDSRPPYPRVNVPCALPVVFCGETCQCPIPRCLRSVPGALAGGLTGPTAAAGAGRYGTVRWLCRHGRCTARPREARIHHSSPRPSVPVVARTEPPGMQAVKHTDYVGLRAVNTGRRRQEIAG</sequence>
<protein>
    <submittedName>
        <fullName evidence="2">Uncharacterized protein</fullName>
    </submittedName>
</protein>
<gene>
    <name evidence="2" type="ORF">BRAFLDRAFT_105251</name>
</gene>
<feature type="compositionally biased region" description="Basic and acidic residues" evidence="1">
    <location>
        <begin position="144"/>
        <end position="161"/>
    </location>
</feature>
<evidence type="ECO:0000313" key="2">
    <source>
        <dbReference type="EMBL" id="EEN47490.1"/>
    </source>
</evidence>
<evidence type="ECO:0000256" key="1">
    <source>
        <dbReference type="SAM" id="MobiDB-lite"/>
    </source>
</evidence>
<dbReference type="AlphaFoldDB" id="C3ZIX4"/>
<accession>C3ZIX4</accession>
<dbReference type="InParanoid" id="C3ZIX4"/>
<feature type="region of interest" description="Disordered" evidence="1">
    <location>
        <begin position="1"/>
        <end position="36"/>
    </location>
</feature>
<reference evidence="2" key="1">
    <citation type="journal article" date="2008" name="Nature">
        <title>The amphioxus genome and the evolution of the chordate karyotype.</title>
        <authorList>
            <consortium name="US DOE Joint Genome Institute (JGI-PGF)"/>
            <person name="Putnam N.H."/>
            <person name="Butts T."/>
            <person name="Ferrier D.E.K."/>
            <person name="Furlong R.F."/>
            <person name="Hellsten U."/>
            <person name="Kawashima T."/>
            <person name="Robinson-Rechavi M."/>
            <person name="Shoguchi E."/>
            <person name="Terry A."/>
            <person name="Yu J.-K."/>
            <person name="Benito-Gutierrez E.L."/>
            <person name="Dubchak I."/>
            <person name="Garcia-Fernandez J."/>
            <person name="Gibson-Brown J.J."/>
            <person name="Grigoriev I.V."/>
            <person name="Horton A.C."/>
            <person name="de Jong P.J."/>
            <person name="Jurka J."/>
            <person name="Kapitonov V.V."/>
            <person name="Kohara Y."/>
            <person name="Kuroki Y."/>
            <person name="Lindquist E."/>
            <person name="Lucas S."/>
            <person name="Osoegawa K."/>
            <person name="Pennacchio L.A."/>
            <person name="Salamov A.A."/>
            <person name="Satou Y."/>
            <person name="Sauka-Spengler T."/>
            <person name="Schmutz J."/>
            <person name="Shin-I T."/>
            <person name="Toyoda A."/>
            <person name="Bronner-Fraser M."/>
            <person name="Fujiyama A."/>
            <person name="Holland L.Z."/>
            <person name="Holland P.W.H."/>
            <person name="Satoh N."/>
            <person name="Rokhsar D.S."/>
        </authorList>
    </citation>
    <scope>NUCLEOTIDE SEQUENCE [LARGE SCALE GENOMIC DNA]</scope>
    <source>
        <strain evidence="2">S238N-H82</strain>
        <tissue evidence="2">Testes</tissue>
    </source>
</reference>
<proteinExistence type="predicted"/>
<organism>
    <name type="scientific">Branchiostoma floridae</name>
    <name type="common">Florida lancelet</name>
    <name type="synonym">Amphioxus</name>
    <dbReference type="NCBI Taxonomy" id="7739"/>
    <lineage>
        <taxon>Eukaryota</taxon>
        <taxon>Metazoa</taxon>
        <taxon>Chordata</taxon>
        <taxon>Cephalochordata</taxon>
        <taxon>Leptocardii</taxon>
        <taxon>Amphioxiformes</taxon>
        <taxon>Branchiostomatidae</taxon>
        <taxon>Branchiostoma</taxon>
    </lineage>
</organism>
<feature type="compositionally biased region" description="Basic and acidic residues" evidence="1">
    <location>
        <begin position="123"/>
        <end position="133"/>
    </location>
</feature>
<dbReference type="EMBL" id="GG666630">
    <property type="protein sequence ID" value="EEN47490.1"/>
    <property type="molecule type" value="Genomic_DNA"/>
</dbReference>
<feature type="region of interest" description="Disordered" evidence="1">
    <location>
        <begin position="109"/>
        <end position="161"/>
    </location>
</feature>